<dbReference type="Gene3D" id="1.10.540.10">
    <property type="entry name" value="Acyl-CoA dehydrogenase/oxidase, N-terminal domain"/>
    <property type="match status" value="1"/>
</dbReference>
<keyword evidence="7 8" id="KW-0560">Oxidoreductase</keyword>
<dbReference type="GO" id="GO:0003995">
    <property type="term" value="F:acyl-CoA dehydrogenase activity"/>
    <property type="evidence" value="ECO:0007669"/>
    <property type="project" value="InterPro"/>
</dbReference>
<evidence type="ECO:0000256" key="7">
    <source>
        <dbReference type="ARBA" id="ARBA00023002"/>
    </source>
</evidence>
<dbReference type="Gene3D" id="1.20.140.10">
    <property type="entry name" value="Butyryl-CoA Dehydrogenase, subunit A, domain 3"/>
    <property type="match status" value="1"/>
</dbReference>
<dbReference type="EMBL" id="FNAC01000031">
    <property type="protein sequence ID" value="SDD46066.1"/>
    <property type="molecule type" value="Genomic_DNA"/>
</dbReference>
<evidence type="ECO:0000256" key="3">
    <source>
        <dbReference type="ARBA" id="ARBA00009347"/>
    </source>
</evidence>
<evidence type="ECO:0000256" key="1">
    <source>
        <dbReference type="ARBA" id="ARBA00001974"/>
    </source>
</evidence>
<dbReference type="InterPro" id="IPR036250">
    <property type="entry name" value="AcylCo_DH-like_C"/>
</dbReference>
<dbReference type="InterPro" id="IPR009075">
    <property type="entry name" value="AcylCo_DH/oxidase_C"/>
</dbReference>
<dbReference type="FunFam" id="1.10.540.10:FF:000009">
    <property type="entry name" value="Probable acyl-CoA dehydrogenase"/>
    <property type="match status" value="1"/>
</dbReference>
<keyword evidence="5 8" id="KW-0285">Flavoprotein</keyword>
<feature type="domain" description="Acyl-CoA dehydrogenase/oxidase C-terminal" evidence="9">
    <location>
        <begin position="235"/>
        <end position="384"/>
    </location>
</feature>
<dbReference type="PANTHER" id="PTHR43884:SF12">
    <property type="entry name" value="ISOVALERYL-COA DEHYDROGENASE, MITOCHONDRIAL-RELATED"/>
    <property type="match status" value="1"/>
</dbReference>
<evidence type="ECO:0000256" key="5">
    <source>
        <dbReference type="ARBA" id="ARBA00022630"/>
    </source>
</evidence>
<evidence type="ECO:0000256" key="2">
    <source>
        <dbReference type="ARBA" id="ARBA00005109"/>
    </source>
</evidence>
<comment type="similarity">
    <text evidence="3 8">Belongs to the acyl-CoA dehydrogenase family.</text>
</comment>
<keyword evidence="4" id="KW-0101">Branched-chain amino acid catabolism</keyword>
<evidence type="ECO:0000259" key="9">
    <source>
        <dbReference type="Pfam" id="PF00441"/>
    </source>
</evidence>
<evidence type="ECO:0000259" key="11">
    <source>
        <dbReference type="Pfam" id="PF02771"/>
    </source>
</evidence>
<proteinExistence type="inferred from homology"/>
<keyword evidence="6 8" id="KW-0274">FAD</keyword>
<dbReference type="RefSeq" id="WP_087940308.1">
    <property type="nucleotide sequence ID" value="NZ_FNAC01000031.1"/>
</dbReference>
<gene>
    <name evidence="12" type="ORF">SAMN04488104_103115</name>
</gene>
<dbReference type="PROSITE" id="PS00073">
    <property type="entry name" value="ACYL_COA_DH_2"/>
    <property type="match status" value="1"/>
</dbReference>
<dbReference type="SUPFAM" id="SSF47203">
    <property type="entry name" value="Acyl-CoA dehydrogenase C-terminal domain-like"/>
    <property type="match status" value="1"/>
</dbReference>
<dbReference type="InterPro" id="IPR046373">
    <property type="entry name" value="Acyl-CoA_Oxase/DH_mid-dom_sf"/>
</dbReference>
<dbReference type="STRING" id="686796.SAMN04488104_103115"/>
<dbReference type="PROSITE" id="PS00072">
    <property type="entry name" value="ACYL_COA_DH_1"/>
    <property type="match status" value="1"/>
</dbReference>
<name>A0A1G6UZK0_9BACT</name>
<dbReference type="PANTHER" id="PTHR43884">
    <property type="entry name" value="ACYL-COA DEHYDROGENASE"/>
    <property type="match status" value="1"/>
</dbReference>
<evidence type="ECO:0000313" key="13">
    <source>
        <dbReference type="Proteomes" id="UP000199060"/>
    </source>
</evidence>
<dbReference type="InterPro" id="IPR009100">
    <property type="entry name" value="AcylCoA_DH/oxidase_NM_dom_sf"/>
</dbReference>
<dbReference type="SUPFAM" id="SSF56645">
    <property type="entry name" value="Acyl-CoA dehydrogenase NM domain-like"/>
    <property type="match status" value="1"/>
</dbReference>
<sequence length="385" mass="43138">MFGLPRMMFTEEHDLFRQSVRDFIAKEITPFNDEWEKQKMVSRESWLKLGENGFLGIQAPEELGGMNIQDFRYNAILIEELGLSGCSGPAIGYPLHSDIVLPYILHYATEEAKKKYVPKMVSGEYIGAVAMTEPGAGSDLQGMRTSAEDKGDHYLINGSKTFITNGYLSDVVVVAVKTDPSKGAKGISLVLIDREMPGFSKGKPFEKVGLHAQDTCELFFEDVKVPKENLLGKEGDGFKYLMTELAQERLVVALAAVALGEYMLDETVTYVKERKAFSKSLSEFQNTRFKLAEMTAALEQGRIYCDQLVMLHNEKKLDPAMASAAKYNMTELQCKVADECVQLHGGYGYMWEYGVARAYADARVQRIYAGTNEIMKELIARKILK</sequence>
<dbReference type="FunFam" id="1.20.140.10:FF:000001">
    <property type="entry name" value="Acyl-CoA dehydrogenase"/>
    <property type="match status" value="1"/>
</dbReference>
<comment type="pathway">
    <text evidence="2">Amino-acid degradation; L-valine degradation.</text>
</comment>
<dbReference type="Pfam" id="PF00441">
    <property type="entry name" value="Acyl-CoA_dh_1"/>
    <property type="match status" value="1"/>
</dbReference>
<dbReference type="GO" id="GO:0009083">
    <property type="term" value="P:branched-chain amino acid catabolic process"/>
    <property type="evidence" value="ECO:0007669"/>
    <property type="project" value="UniProtKB-KW"/>
</dbReference>
<dbReference type="FunFam" id="2.40.110.10:FF:000001">
    <property type="entry name" value="Acyl-CoA dehydrogenase, mitochondrial"/>
    <property type="match status" value="1"/>
</dbReference>
<dbReference type="Proteomes" id="UP000199060">
    <property type="component" value="Unassembled WGS sequence"/>
</dbReference>
<dbReference type="AlphaFoldDB" id="A0A1G6UZK0"/>
<evidence type="ECO:0000256" key="4">
    <source>
        <dbReference type="ARBA" id="ARBA00022456"/>
    </source>
</evidence>
<dbReference type="InterPro" id="IPR006091">
    <property type="entry name" value="Acyl-CoA_Oxase/DH_mid-dom"/>
</dbReference>
<reference evidence="13" key="1">
    <citation type="submission" date="2016-10" db="EMBL/GenBank/DDBJ databases">
        <authorList>
            <person name="Varghese N."/>
            <person name="Submissions S."/>
        </authorList>
    </citation>
    <scope>NUCLEOTIDE SEQUENCE [LARGE SCALE GENOMIC DNA]</scope>
    <source>
        <strain evidence="13">DSM 23095</strain>
    </source>
</reference>
<dbReference type="OrthoDB" id="1489360at2"/>
<evidence type="ECO:0000256" key="6">
    <source>
        <dbReference type="ARBA" id="ARBA00022827"/>
    </source>
</evidence>
<dbReference type="InterPro" id="IPR037069">
    <property type="entry name" value="AcylCoA_DH/ox_N_sf"/>
</dbReference>
<dbReference type="Pfam" id="PF02770">
    <property type="entry name" value="Acyl-CoA_dh_M"/>
    <property type="match status" value="1"/>
</dbReference>
<organism evidence="12 13">
    <name type="scientific">Algoriphagus faecimaris</name>
    <dbReference type="NCBI Taxonomy" id="686796"/>
    <lineage>
        <taxon>Bacteria</taxon>
        <taxon>Pseudomonadati</taxon>
        <taxon>Bacteroidota</taxon>
        <taxon>Cytophagia</taxon>
        <taxon>Cytophagales</taxon>
        <taxon>Cyclobacteriaceae</taxon>
        <taxon>Algoriphagus</taxon>
    </lineage>
</organism>
<protein>
    <submittedName>
        <fullName evidence="12">Acyl-CoA dehydrogenase</fullName>
    </submittedName>
</protein>
<accession>A0A1G6UZK0</accession>
<dbReference type="Pfam" id="PF02771">
    <property type="entry name" value="Acyl-CoA_dh_N"/>
    <property type="match status" value="1"/>
</dbReference>
<dbReference type="Gene3D" id="2.40.110.10">
    <property type="entry name" value="Butyryl-CoA Dehydrogenase, subunit A, domain 2"/>
    <property type="match status" value="1"/>
</dbReference>
<evidence type="ECO:0000259" key="10">
    <source>
        <dbReference type="Pfam" id="PF02770"/>
    </source>
</evidence>
<dbReference type="InterPro" id="IPR013786">
    <property type="entry name" value="AcylCoA_DH/ox_N"/>
</dbReference>
<evidence type="ECO:0000313" key="12">
    <source>
        <dbReference type="EMBL" id="SDD46066.1"/>
    </source>
</evidence>
<dbReference type="GO" id="GO:0050660">
    <property type="term" value="F:flavin adenine dinucleotide binding"/>
    <property type="evidence" value="ECO:0007669"/>
    <property type="project" value="InterPro"/>
</dbReference>
<feature type="domain" description="Acyl-CoA oxidase/dehydrogenase middle" evidence="10">
    <location>
        <begin position="128"/>
        <end position="223"/>
    </location>
</feature>
<keyword evidence="13" id="KW-1185">Reference proteome</keyword>
<evidence type="ECO:0000256" key="8">
    <source>
        <dbReference type="RuleBase" id="RU362125"/>
    </source>
</evidence>
<dbReference type="InterPro" id="IPR006089">
    <property type="entry name" value="Acyl-CoA_DH_CS"/>
</dbReference>
<comment type="cofactor">
    <cofactor evidence="1 8">
        <name>FAD</name>
        <dbReference type="ChEBI" id="CHEBI:57692"/>
    </cofactor>
</comment>
<feature type="domain" description="Acyl-CoA dehydrogenase/oxidase N-terminal" evidence="11">
    <location>
        <begin position="10"/>
        <end position="124"/>
    </location>
</feature>